<evidence type="ECO:0000313" key="1">
    <source>
        <dbReference type="EMBL" id="VDM93860.1"/>
    </source>
</evidence>
<name>A0A3P7KKP5_ONCOC</name>
<protein>
    <submittedName>
        <fullName evidence="1">Uncharacterized protein</fullName>
    </submittedName>
</protein>
<keyword evidence="2" id="KW-1185">Reference proteome</keyword>
<dbReference type="AlphaFoldDB" id="A0A3P7KKP5"/>
<organism evidence="1 2">
    <name type="scientific">Onchocerca ochengi</name>
    <name type="common">Filarial nematode worm</name>
    <dbReference type="NCBI Taxonomy" id="42157"/>
    <lineage>
        <taxon>Eukaryota</taxon>
        <taxon>Metazoa</taxon>
        <taxon>Ecdysozoa</taxon>
        <taxon>Nematoda</taxon>
        <taxon>Chromadorea</taxon>
        <taxon>Rhabditida</taxon>
        <taxon>Spirurina</taxon>
        <taxon>Spiruromorpha</taxon>
        <taxon>Filarioidea</taxon>
        <taxon>Onchocercidae</taxon>
        <taxon>Onchocerca</taxon>
    </lineage>
</organism>
<evidence type="ECO:0000313" key="2">
    <source>
        <dbReference type="Proteomes" id="UP000271087"/>
    </source>
</evidence>
<sequence length="366" mass="41301">SYLSSRELRGVRLVSKHWKSLWEKHVKSSRKAITKLSIALDENSDKLVLKAVANSYFGRQLSVPNIEENIRQAFSLITFPVVPDLFCINCLMLYDEAANDRILQLITKQDWIIHTVNAFLPSAVISDSIIESCGSKLMEFVIDLNNECVKNQPIALTDQCLPYLIRDEVFAVIPTSKITVNGIAVALKAFFFRRNRTTNGVNFFTARAVTHRLCLGLSKGITAKRIGAIRMSVNQVLINRCYHASSGRGGCSMKMKNVKDVGVVEFTYKNAGTKCKDSQDVRRFCIEIADEVKIREYADSSAIRDVIVRSTPQDSDKLSSTIEYPSDISDFHGCITPENLSNDYEYSDYDSDDHLVHDDGFPWELF</sequence>
<feature type="non-terminal residue" evidence="1">
    <location>
        <position position="1"/>
    </location>
</feature>
<proteinExistence type="predicted"/>
<gene>
    <name evidence="1" type="ORF">NOO_LOCUS10133</name>
</gene>
<dbReference type="EMBL" id="UYRW01005530">
    <property type="protein sequence ID" value="VDM93860.1"/>
    <property type="molecule type" value="Genomic_DNA"/>
</dbReference>
<dbReference type="OrthoDB" id="5838409at2759"/>
<accession>A0A3P7KKP5</accession>
<reference evidence="1 2" key="1">
    <citation type="submission" date="2018-08" db="EMBL/GenBank/DDBJ databases">
        <authorList>
            <person name="Laetsch R D."/>
            <person name="Stevens L."/>
            <person name="Kumar S."/>
            <person name="Blaxter L. M."/>
        </authorList>
    </citation>
    <scope>NUCLEOTIDE SEQUENCE [LARGE SCALE GENOMIC DNA]</scope>
</reference>
<dbReference type="Proteomes" id="UP000271087">
    <property type="component" value="Unassembled WGS sequence"/>
</dbReference>